<keyword evidence="7 15" id="KW-0067">ATP-binding</keyword>
<reference evidence="18" key="2">
    <citation type="submission" date="2021-04" db="EMBL/GenBank/DDBJ databases">
        <authorList>
            <person name="Gilroy R."/>
        </authorList>
    </citation>
    <scope>NUCLEOTIDE SEQUENCE</scope>
    <source>
        <strain evidence="18">ChiGjej6B6-1540</strain>
    </source>
</reference>
<gene>
    <name evidence="18" type="primary">recG</name>
    <name evidence="18" type="ORF">H9868_04445</name>
</gene>
<dbReference type="NCBIfam" id="TIGR00643">
    <property type="entry name" value="recG"/>
    <property type="match status" value="1"/>
</dbReference>
<keyword evidence="4 15" id="KW-0227">DNA damage</keyword>
<sequence length="708" mass="78220">MDLTLESGVRDLPGIGDTRARGLEKLGLATVGDLLGYYPRDYEDRRQICTIREAPEGRAVCVRAMVAESPRHSMIRKGLELTKVKAVDQWATVEITFFNQSYVKNNLIPGETYLFYGAVQGSGHRRTMTNPAFEREDRQRFTGRIMPIYPLTTGISNNLLAGLTLRCVEQCAHLLPETLPFSVRQEHNLAAVEFSAKNIHFPQSEEALDLARRRLIFEELFYLACGLALLRDRREVRPGRTFLPQPEEAFLRLLPFAPTGAQRRVMAEIAADLTSGRPMNRLVQGDVGSGKTMVAAYAAWLAAKSGVQSAMMAPTELLAQQHLETMTGFLSGAGLRVALLTGSMKAAEKRKVKAALADGSIDLVVGTHAVLSQGVDFADLGLVITDEQHRFGVEQRAQLAGKGERDGMSPHVLVMSATPIPRTLALIIYGDLDVSVIDELPPGRTPVETFLVGEDKRQRIYTFIRRQVAGGRQVYIVCPAVEESQSDGDNPILLDEANRPPKPAPGFADLKAVTAYAKELQEQVFPDLRVDFVHGKRKPKEKEAAMAAFAAGKTDILVATTVIEVGVDVPNANLILVENADRFGLSQLHQLRGRVGRGKWQSYCILLTANRNPDTRARLKVLTQTTDGFRISEEDLKLRGPGDFFGKRQHGLPQLRMADLAGDTRVLREAQDAAKQLLASDPELEQPEHRPVLERVQALFDRHGDSMN</sequence>
<evidence type="ECO:0000256" key="14">
    <source>
        <dbReference type="ARBA" id="ARBA00048988"/>
    </source>
</evidence>
<dbReference type="InterPro" id="IPR004609">
    <property type="entry name" value="ATP-dep_DNA_helicase_RecG"/>
</dbReference>
<dbReference type="InterPro" id="IPR045562">
    <property type="entry name" value="RecG_dom3_C"/>
</dbReference>
<dbReference type="Pfam" id="PF00270">
    <property type="entry name" value="DEAD"/>
    <property type="match status" value="1"/>
</dbReference>
<evidence type="ECO:0000256" key="4">
    <source>
        <dbReference type="ARBA" id="ARBA00022763"/>
    </source>
</evidence>
<dbReference type="InterPro" id="IPR027417">
    <property type="entry name" value="P-loop_NTPase"/>
</dbReference>
<dbReference type="GO" id="GO:0003677">
    <property type="term" value="F:DNA binding"/>
    <property type="evidence" value="ECO:0007669"/>
    <property type="project" value="UniProtKB-KW"/>
</dbReference>
<evidence type="ECO:0000313" key="19">
    <source>
        <dbReference type="Proteomes" id="UP000824192"/>
    </source>
</evidence>
<evidence type="ECO:0000313" key="18">
    <source>
        <dbReference type="EMBL" id="HIW93773.1"/>
    </source>
</evidence>
<evidence type="ECO:0000256" key="8">
    <source>
        <dbReference type="ARBA" id="ARBA00023125"/>
    </source>
</evidence>
<evidence type="ECO:0000256" key="6">
    <source>
        <dbReference type="ARBA" id="ARBA00022806"/>
    </source>
</evidence>
<dbReference type="Pfam" id="PF19833">
    <property type="entry name" value="RecG_dom3_C"/>
    <property type="match status" value="1"/>
</dbReference>
<dbReference type="InterPro" id="IPR001650">
    <property type="entry name" value="Helicase_C-like"/>
</dbReference>
<keyword evidence="10 15" id="KW-0234">DNA repair</keyword>
<dbReference type="GO" id="GO:0006281">
    <property type="term" value="P:DNA repair"/>
    <property type="evidence" value="ECO:0007669"/>
    <property type="project" value="UniProtKB-UniRule"/>
</dbReference>
<dbReference type="Pfam" id="PF00271">
    <property type="entry name" value="Helicase_C"/>
    <property type="match status" value="1"/>
</dbReference>
<dbReference type="PROSITE" id="PS51194">
    <property type="entry name" value="HELICASE_CTER"/>
    <property type="match status" value="1"/>
</dbReference>
<dbReference type="InterPro" id="IPR047112">
    <property type="entry name" value="RecG/Mfd"/>
</dbReference>
<dbReference type="EMBL" id="DXGA01000096">
    <property type="protein sequence ID" value="HIW93773.1"/>
    <property type="molecule type" value="Genomic_DNA"/>
</dbReference>
<comment type="caution">
    <text evidence="18">The sequence shown here is derived from an EMBL/GenBank/DDBJ whole genome shotgun (WGS) entry which is preliminary data.</text>
</comment>
<evidence type="ECO:0000256" key="13">
    <source>
        <dbReference type="ARBA" id="ARBA00034808"/>
    </source>
</evidence>
<keyword evidence="9 15" id="KW-0233">DNA recombination</keyword>
<evidence type="ECO:0000259" key="17">
    <source>
        <dbReference type="PROSITE" id="PS51194"/>
    </source>
</evidence>
<dbReference type="PROSITE" id="PS51192">
    <property type="entry name" value="HELICASE_ATP_BIND_1"/>
    <property type="match status" value="1"/>
</dbReference>
<evidence type="ECO:0000259" key="16">
    <source>
        <dbReference type="PROSITE" id="PS51192"/>
    </source>
</evidence>
<feature type="domain" description="Helicase ATP-binding" evidence="16">
    <location>
        <begin position="272"/>
        <end position="437"/>
    </location>
</feature>
<comment type="catalytic activity">
    <reaction evidence="14 15">
        <text>ATP + H2O = ADP + phosphate + H(+)</text>
        <dbReference type="Rhea" id="RHEA:13065"/>
        <dbReference type="ChEBI" id="CHEBI:15377"/>
        <dbReference type="ChEBI" id="CHEBI:15378"/>
        <dbReference type="ChEBI" id="CHEBI:30616"/>
        <dbReference type="ChEBI" id="CHEBI:43474"/>
        <dbReference type="ChEBI" id="CHEBI:456216"/>
        <dbReference type="EC" id="5.6.2.4"/>
    </reaction>
</comment>
<protein>
    <recommendedName>
        <fullName evidence="2 15">ATP-dependent DNA helicase RecG</fullName>
        <ecNumber evidence="13 15">5.6.2.4</ecNumber>
    </recommendedName>
</protein>
<evidence type="ECO:0000256" key="1">
    <source>
        <dbReference type="ARBA" id="ARBA00007504"/>
    </source>
</evidence>
<dbReference type="PANTHER" id="PTHR47964:SF1">
    <property type="entry name" value="ATP-DEPENDENT DNA HELICASE HOMOLOG RECG, CHLOROPLASTIC"/>
    <property type="match status" value="1"/>
</dbReference>
<dbReference type="NCBIfam" id="NF008165">
    <property type="entry name" value="PRK10917.1-3"/>
    <property type="match status" value="1"/>
</dbReference>
<dbReference type="SUPFAM" id="SSF50249">
    <property type="entry name" value="Nucleic acid-binding proteins"/>
    <property type="match status" value="1"/>
</dbReference>
<dbReference type="EC" id="5.6.2.4" evidence="13 15"/>
<dbReference type="CDD" id="cd17992">
    <property type="entry name" value="DEXHc_RecG"/>
    <property type="match status" value="1"/>
</dbReference>
<evidence type="ECO:0000256" key="11">
    <source>
        <dbReference type="ARBA" id="ARBA00023235"/>
    </source>
</evidence>
<dbReference type="GO" id="GO:0006310">
    <property type="term" value="P:DNA recombination"/>
    <property type="evidence" value="ECO:0007669"/>
    <property type="project" value="UniProtKB-UniRule"/>
</dbReference>
<dbReference type="NCBIfam" id="NF008168">
    <property type="entry name" value="PRK10917.2-2"/>
    <property type="match status" value="1"/>
</dbReference>
<dbReference type="GO" id="GO:0043138">
    <property type="term" value="F:3'-5' DNA helicase activity"/>
    <property type="evidence" value="ECO:0007669"/>
    <property type="project" value="UniProtKB-EC"/>
</dbReference>
<dbReference type="Pfam" id="PF17191">
    <property type="entry name" value="RecG_wedge"/>
    <property type="match status" value="1"/>
</dbReference>
<dbReference type="InterPro" id="IPR033454">
    <property type="entry name" value="RecG_wedge"/>
</dbReference>
<comment type="similarity">
    <text evidence="1 15">Belongs to the helicase family. RecG subfamily.</text>
</comment>
<dbReference type="PANTHER" id="PTHR47964">
    <property type="entry name" value="ATP-DEPENDENT DNA HELICASE HOMOLOG RECG, CHLOROPLASTIC"/>
    <property type="match status" value="1"/>
</dbReference>
<accession>A0A9D1RV00</accession>
<keyword evidence="5 15" id="KW-0378">Hydrolase</keyword>
<dbReference type="SUPFAM" id="SSF52540">
    <property type="entry name" value="P-loop containing nucleoside triphosphate hydrolases"/>
    <property type="match status" value="2"/>
</dbReference>
<organism evidence="18 19">
    <name type="scientific">Candidatus Flavonifractor merdipullorum</name>
    <dbReference type="NCBI Taxonomy" id="2838590"/>
    <lineage>
        <taxon>Bacteria</taxon>
        <taxon>Bacillati</taxon>
        <taxon>Bacillota</taxon>
        <taxon>Clostridia</taxon>
        <taxon>Eubacteriales</taxon>
        <taxon>Oscillospiraceae</taxon>
        <taxon>Flavonifractor</taxon>
    </lineage>
</organism>
<reference evidence="18" key="1">
    <citation type="journal article" date="2021" name="PeerJ">
        <title>Extensive microbial diversity within the chicken gut microbiome revealed by metagenomics and culture.</title>
        <authorList>
            <person name="Gilroy R."/>
            <person name="Ravi A."/>
            <person name="Getino M."/>
            <person name="Pursley I."/>
            <person name="Horton D.L."/>
            <person name="Alikhan N.F."/>
            <person name="Baker D."/>
            <person name="Gharbi K."/>
            <person name="Hall N."/>
            <person name="Watson M."/>
            <person name="Adriaenssens E.M."/>
            <person name="Foster-Nyarko E."/>
            <person name="Jarju S."/>
            <person name="Secka A."/>
            <person name="Antonio M."/>
            <person name="Oren A."/>
            <person name="Chaudhuri R.R."/>
            <person name="La Ragione R."/>
            <person name="Hildebrand F."/>
            <person name="Pallen M.J."/>
        </authorList>
    </citation>
    <scope>NUCLEOTIDE SEQUENCE</scope>
    <source>
        <strain evidence="18">ChiGjej6B6-1540</strain>
    </source>
</reference>
<dbReference type="Proteomes" id="UP000824192">
    <property type="component" value="Unassembled WGS sequence"/>
</dbReference>
<dbReference type="SMART" id="SM00487">
    <property type="entry name" value="DEXDc"/>
    <property type="match status" value="1"/>
</dbReference>
<evidence type="ECO:0000256" key="15">
    <source>
        <dbReference type="RuleBase" id="RU363016"/>
    </source>
</evidence>
<feature type="domain" description="Helicase C-terminal" evidence="17">
    <location>
        <begin position="473"/>
        <end position="637"/>
    </location>
</feature>
<name>A0A9D1RV00_9FIRM</name>
<proteinExistence type="inferred from homology"/>
<dbReference type="GO" id="GO:0005524">
    <property type="term" value="F:ATP binding"/>
    <property type="evidence" value="ECO:0007669"/>
    <property type="project" value="UniProtKB-KW"/>
</dbReference>
<keyword evidence="3 15" id="KW-0547">Nucleotide-binding</keyword>
<dbReference type="Gene3D" id="3.40.50.300">
    <property type="entry name" value="P-loop containing nucleotide triphosphate hydrolases"/>
    <property type="match status" value="2"/>
</dbReference>
<evidence type="ECO:0000256" key="12">
    <source>
        <dbReference type="ARBA" id="ARBA00034617"/>
    </source>
</evidence>
<evidence type="ECO:0000256" key="3">
    <source>
        <dbReference type="ARBA" id="ARBA00022741"/>
    </source>
</evidence>
<dbReference type="Gene3D" id="2.40.50.140">
    <property type="entry name" value="Nucleic acid-binding proteins"/>
    <property type="match status" value="1"/>
</dbReference>
<dbReference type="SMART" id="SM00490">
    <property type="entry name" value="HELICc"/>
    <property type="match status" value="2"/>
</dbReference>
<evidence type="ECO:0000256" key="7">
    <source>
        <dbReference type="ARBA" id="ARBA00022840"/>
    </source>
</evidence>
<comment type="function">
    <text evidence="15">Plays a critical role in recombination and DNA repair. Helps process Holliday junction intermediates to mature products by catalyzing branch migration. Has replication fork regression activity, unwinds stalled or blocked replication forks to make a HJ that can be resolved. Has a DNA unwinding activity characteristic of a DNA helicase with 3'-5' polarity.</text>
</comment>
<evidence type="ECO:0000256" key="9">
    <source>
        <dbReference type="ARBA" id="ARBA00023172"/>
    </source>
</evidence>
<dbReference type="AlphaFoldDB" id="A0A9D1RV00"/>
<dbReference type="GO" id="GO:0016787">
    <property type="term" value="F:hydrolase activity"/>
    <property type="evidence" value="ECO:0007669"/>
    <property type="project" value="UniProtKB-KW"/>
</dbReference>
<evidence type="ECO:0000256" key="2">
    <source>
        <dbReference type="ARBA" id="ARBA00017846"/>
    </source>
</evidence>
<comment type="catalytic activity">
    <reaction evidence="12 15">
        <text>Couples ATP hydrolysis with the unwinding of duplex DNA by translocating in the 3'-5' direction.</text>
        <dbReference type="EC" id="5.6.2.4"/>
    </reaction>
</comment>
<dbReference type="InterPro" id="IPR011545">
    <property type="entry name" value="DEAD/DEAH_box_helicase_dom"/>
</dbReference>
<keyword evidence="8" id="KW-0238">DNA-binding</keyword>
<keyword evidence="11" id="KW-0413">Isomerase</keyword>
<dbReference type="CDD" id="cd04488">
    <property type="entry name" value="RecG_wedge_OBF"/>
    <property type="match status" value="1"/>
</dbReference>
<evidence type="ECO:0000256" key="5">
    <source>
        <dbReference type="ARBA" id="ARBA00022801"/>
    </source>
</evidence>
<keyword evidence="6 15" id="KW-0347">Helicase</keyword>
<evidence type="ECO:0000256" key="10">
    <source>
        <dbReference type="ARBA" id="ARBA00023204"/>
    </source>
</evidence>
<dbReference type="InterPro" id="IPR014001">
    <property type="entry name" value="Helicase_ATP-bd"/>
</dbReference>
<dbReference type="InterPro" id="IPR012340">
    <property type="entry name" value="NA-bd_OB-fold"/>
</dbReference>